<dbReference type="Proteomes" id="UP000018159">
    <property type="component" value="Unassembled WGS sequence"/>
</dbReference>
<organism evidence="1 2">
    <name type="scientific">Candidatus Nitrosotenuis uzonensis</name>
    <dbReference type="NCBI Taxonomy" id="1407055"/>
    <lineage>
        <taxon>Archaea</taxon>
        <taxon>Nitrososphaerota</taxon>
        <taxon>Candidatus Nitrosotenuis</taxon>
    </lineage>
</organism>
<name>V6ARK5_9ARCH</name>
<dbReference type="RefSeq" id="WP_155991202.1">
    <property type="nucleotide sequence ID" value="NZ_CBTY010000006.1"/>
</dbReference>
<dbReference type="AlphaFoldDB" id="V6ARK5"/>
<protein>
    <submittedName>
        <fullName evidence="1">Uncharacterized protein</fullName>
    </submittedName>
</protein>
<dbReference type="STRING" id="1407055.NITUZ_140138"/>
<reference evidence="1 2" key="1">
    <citation type="journal article" date="2013" name="PLoS ONE">
        <title>Enrichment and Genome Sequence of the Group I.1a Ammonia-Oxidizing Archaeon ?Ca. Nitrosotenuis uzonensis? Representing a Clade Globally.</title>
        <authorList>
            <person name="Lebedeva E.V."/>
            <person name="Hatzenpichler R."/>
            <person name="Pelletier E."/>
            <person name="Schuster N."/>
            <person name="Hauzmayer S."/>
            <person name="Bulaev A."/>
            <person name="Grigor'eva N.V."/>
            <person name="Galushko A."/>
            <person name="Schmid M."/>
            <person name="Palatinszky M."/>
            <person name="Le Paslier D."/>
            <person name="Daims H."/>
            <person name="Wagner M."/>
        </authorList>
    </citation>
    <scope>NUCLEOTIDE SEQUENCE [LARGE SCALE GENOMIC DNA]</scope>
    <source>
        <strain evidence="1 2">N4</strain>
    </source>
</reference>
<gene>
    <name evidence="1" type="ORF">NITUZ_140138</name>
</gene>
<accession>V6ARK5</accession>
<sequence>MSSPYLIAAIGFSALVALSMISFISDVFTNNALLAQDAMIIQTQKHHESLEMKVLENILSIQNKGINPSTLKEIRIFDDRASMLATKPFSEPGLRIAPLEKFSYAPEELSVSDFESKTIVGITELGNMFTASLDKLLATEDDSTSMINGMGIASRIIHANYQGKLIYGYGVSGVSSSLKPYNIITNPADFAAQILDSDPKTILTIPKFSTEYSYVPSQNALQQSGAIRPNVLSYSQSRTVGGTGIAVQGQEGITFSGTGTVIVKLNDFGGQLLLFETNVPANAQLRLEEFNENDLMNIPYNTSYGWSVWSSPYSSIHPSGHVHGGCGAPYTVSHTLSLQPNKAVSTQYNVKRINGASSYTPTVSTSTSGQLRIQSISETVNVGYCNYGLLCGDSSCTWGWTEYNYPNTSPPHIPIPGTVHVFDQSPANTLHLIFGPNYQSTYTFPAGKQMYLIAKPNGNAFTIKATAFDLKTTPYLKITGLPENVPYEIIKDGFASASGMAQSDGTVTLLLEDINISGTNQGGIMYLYPASIKYRGAFSMVVFDNLNQMTLHVPSQENIAYVAHAYVQIPIIGNVTIGDMHLDGMPLSYLNGDYSSGERIRVPVIPGYQKINMKINGIAASITISEVLGSTGLKAITPSTSTITRYDGDGIVSSISATTGTVAYVISTADGTITTSITATISGSSRIENSAYFTAPPPIPPAPPPTDPLRAYVDIYRNGKFVSQKQIYFNANPLVTNTGTVSGSSSTVIATYTYPQTVINGVLTTGAFAGDMIEFYVYANTQADGPIPPIPSGHTLTSHAGKGHATATIHGGSILSS</sequence>
<keyword evidence="2" id="KW-1185">Reference proteome</keyword>
<evidence type="ECO:0000313" key="1">
    <source>
        <dbReference type="EMBL" id="CDI05063.1"/>
    </source>
</evidence>
<comment type="caution">
    <text evidence="1">The sequence shown here is derived from an EMBL/GenBank/DDBJ whole genome shotgun (WGS) entry which is preliminary data.</text>
</comment>
<dbReference type="EMBL" id="CBTY010000006">
    <property type="protein sequence ID" value="CDI05063.1"/>
    <property type="molecule type" value="Genomic_DNA"/>
</dbReference>
<evidence type="ECO:0000313" key="2">
    <source>
        <dbReference type="Proteomes" id="UP000018159"/>
    </source>
</evidence>
<proteinExistence type="predicted"/>